<protein>
    <submittedName>
        <fullName evidence="1">Macaca fascicularis brain cDNA clone: QflA-16835, similar to human hypothetical protein FLJ38149 (FLJ38149), mRNA, RefSeq: XM_375563.1</fullName>
    </submittedName>
</protein>
<name>I7GI37_MACFA</name>
<accession>I7GI37</accession>
<proteinExistence type="evidence at transcript level"/>
<reference evidence="1" key="1">
    <citation type="journal article" date="2007" name="PLoS Biol.">
        <title>Rate of evolution in brain-expressed genes in humans and other primates.</title>
        <authorList>
            <person name="Wang H.-Y."/>
            <person name="Chien H.-C."/>
            <person name="Osada N."/>
            <person name="Hashimoto K."/>
            <person name="Sugano S."/>
            <person name="Gojobori T."/>
            <person name="Chou C.-K."/>
            <person name="Tsai S.-F."/>
            <person name="Wu C.-I."/>
            <person name="Shen C.-K.J."/>
        </authorList>
    </citation>
    <scope>NUCLEOTIDE SEQUENCE</scope>
</reference>
<dbReference type="AlphaFoldDB" id="I7GI37"/>
<evidence type="ECO:0000313" key="1">
    <source>
        <dbReference type="EMBL" id="BAE89200.1"/>
    </source>
</evidence>
<sequence length="67" mass="7739">MEERGITPWWCDGNSKLTWHTDGRVLWKAPSTPALFQLVLNLVQCQNPASGVKSHLLPHRERRKSME</sequence>
<dbReference type="EMBL" id="AB172138">
    <property type="protein sequence ID" value="BAE89200.1"/>
    <property type="molecule type" value="mRNA"/>
</dbReference>
<organism evidence="1">
    <name type="scientific">Macaca fascicularis</name>
    <name type="common">Crab-eating macaque</name>
    <name type="synonym">Cynomolgus monkey</name>
    <dbReference type="NCBI Taxonomy" id="9541"/>
    <lineage>
        <taxon>Eukaryota</taxon>
        <taxon>Metazoa</taxon>
        <taxon>Chordata</taxon>
        <taxon>Craniata</taxon>
        <taxon>Vertebrata</taxon>
        <taxon>Euteleostomi</taxon>
        <taxon>Mammalia</taxon>
        <taxon>Eutheria</taxon>
        <taxon>Euarchontoglires</taxon>
        <taxon>Primates</taxon>
        <taxon>Haplorrhini</taxon>
        <taxon>Catarrhini</taxon>
        <taxon>Cercopithecidae</taxon>
        <taxon>Cercopithecinae</taxon>
        <taxon>Macaca</taxon>
    </lineage>
</organism>